<dbReference type="Proteomes" id="UP000252586">
    <property type="component" value="Unassembled WGS sequence"/>
</dbReference>
<dbReference type="GO" id="GO:0005506">
    <property type="term" value="F:iron ion binding"/>
    <property type="evidence" value="ECO:0007669"/>
    <property type="project" value="InterPro"/>
</dbReference>
<dbReference type="RefSeq" id="WP_067510778.1">
    <property type="nucleotide sequence ID" value="NZ_CP107943.1"/>
</dbReference>
<evidence type="ECO:0000256" key="8">
    <source>
        <dbReference type="RuleBase" id="RU000461"/>
    </source>
</evidence>
<dbReference type="PANTHER" id="PTHR24291">
    <property type="entry name" value="CYTOCHROME P450 FAMILY 4"/>
    <property type="match status" value="1"/>
</dbReference>
<dbReference type="GO" id="GO:0020037">
    <property type="term" value="F:heme binding"/>
    <property type="evidence" value="ECO:0007669"/>
    <property type="project" value="InterPro"/>
</dbReference>
<evidence type="ECO:0000256" key="2">
    <source>
        <dbReference type="ARBA" id="ARBA00022617"/>
    </source>
</evidence>
<dbReference type="CDD" id="cd20620">
    <property type="entry name" value="CYP132-like"/>
    <property type="match status" value="1"/>
</dbReference>
<proteinExistence type="inferred from homology"/>
<name>A0A366DJ66_9NOCA</name>
<dbReference type="PRINTS" id="PR00385">
    <property type="entry name" value="P450"/>
</dbReference>
<comment type="caution">
    <text evidence="9">The sequence shown here is derived from an EMBL/GenBank/DDBJ whole genome shotgun (WGS) entry which is preliminary data.</text>
</comment>
<dbReference type="InterPro" id="IPR017972">
    <property type="entry name" value="Cyt_P450_CS"/>
</dbReference>
<evidence type="ECO:0000256" key="1">
    <source>
        <dbReference type="ARBA" id="ARBA00010617"/>
    </source>
</evidence>
<dbReference type="InterPro" id="IPR050196">
    <property type="entry name" value="Cytochrome_P450_Monoox"/>
</dbReference>
<evidence type="ECO:0000256" key="7">
    <source>
        <dbReference type="PIRSR" id="PIRSR602401-1"/>
    </source>
</evidence>
<evidence type="ECO:0000256" key="5">
    <source>
        <dbReference type="ARBA" id="ARBA00023004"/>
    </source>
</evidence>
<evidence type="ECO:0000313" key="9">
    <source>
        <dbReference type="EMBL" id="RBO90132.1"/>
    </source>
</evidence>
<sequence>MTTITPTALGKVPPGPLGAHRIPGNVKALQQNAPRLFDDLRREYGDMVRLPLGLLTANLAYHPTAVKHVLQDNNANYIRGIGYERFKIFMGLGLLTTDGAEWRTRRRIVNPLFHRSAIDAMADTMVAATAEVLERWESAGHGPGRDDSGGDVVPDMMRITLGALGRIMFDTDLEPHQEPVGVAMQTAIEAMVFRGTVVQLLPSWLPFPYNRRVAAARDTMYDVVTRIITAHREGDHAGRPDLVNLLLESEDEETGRPLTDENVRDELMTVFMAGHETTGTGLAWALYELAANPDAQERMFEEVDAVFGGRAPELADVAKLEYTKMVTDETLRLHPPIWVYPREAVADDLVDGWHIPAGECLFLSPYVTHRHPDFWTEPTRFDPDRFDPAQQTKRPKFAFFPFGGGQRQCIGNSMALLQTHLTLAMIVSRFRIETVPGTTTDLATLVSLRPADGIRLRLTPRTR</sequence>
<keyword evidence="6 8" id="KW-0503">Monooxygenase</keyword>
<evidence type="ECO:0000256" key="6">
    <source>
        <dbReference type="ARBA" id="ARBA00023033"/>
    </source>
</evidence>
<keyword evidence="3 7" id="KW-0479">Metal-binding</keyword>
<feature type="binding site" description="axial binding residue" evidence="7">
    <location>
        <position position="409"/>
    </location>
    <ligand>
        <name>heme</name>
        <dbReference type="ChEBI" id="CHEBI:30413"/>
    </ligand>
    <ligandPart>
        <name>Fe</name>
        <dbReference type="ChEBI" id="CHEBI:18248"/>
    </ligandPart>
</feature>
<accession>A0A366DJ66</accession>
<dbReference type="AlphaFoldDB" id="A0A366DJ66"/>
<dbReference type="EMBL" id="QNRE01000006">
    <property type="protein sequence ID" value="RBO90132.1"/>
    <property type="molecule type" value="Genomic_DNA"/>
</dbReference>
<keyword evidence="5 7" id="KW-0408">Iron</keyword>
<comment type="similarity">
    <text evidence="1 8">Belongs to the cytochrome P450 family.</text>
</comment>
<keyword evidence="4 8" id="KW-0560">Oxidoreductase</keyword>
<dbReference type="STRING" id="1210090.GCA_001613185_04060"/>
<evidence type="ECO:0000256" key="3">
    <source>
        <dbReference type="ARBA" id="ARBA00022723"/>
    </source>
</evidence>
<reference evidence="9 10" key="1">
    <citation type="submission" date="2018-06" db="EMBL/GenBank/DDBJ databases">
        <title>Genomic Encyclopedia of Type Strains, Phase IV (KMG-IV): sequencing the most valuable type-strain genomes for metagenomic binning, comparative biology and taxonomic classification.</title>
        <authorList>
            <person name="Goeker M."/>
        </authorList>
    </citation>
    <scope>NUCLEOTIDE SEQUENCE [LARGE SCALE GENOMIC DNA]</scope>
    <source>
        <strain evidence="9 10">DSM 44599</strain>
    </source>
</reference>
<dbReference type="PANTHER" id="PTHR24291:SF50">
    <property type="entry name" value="BIFUNCTIONAL ALBAFLAVENONE MONOOXYGENASE_TERPENE SYNTHASE"/>
    <property type="match status" value="1"/>
</dbReference>
<dbReference type="GO" id="GO:0004497">
    <property type="term" value="F:monooxygenase activity"/>
    <property type="evidence" value="ECO:0007669"/>
    <property type="project" value="UniProtKB-KW"/>
</dbReference>
<dbReference type="PROSITE" id="PS00086">
    <property type="entry name" value="CYTOCHROME_P450"/>
    <property type="match status" value="1"/>
</dbReference>
<keyword evidence="2 7" id="KW-0349">Heme</keyword>
<dbReference type="Pfam" id="PF00067">
    <property type="entry name" value="p450"/>
    <property type="match status" value="1"/>
</dbReference>
<dbReference type="InterPro" id="IPR001128">
    <property type="entry name" value="Cyt_P450"/>
</dbReference>
<dbReference type="GO" id="GO:0016705">
    <property type="term" value="F:oxidoreductase activity, acting on paired donors, with incorporation or reduction of molecular oxygen"/>
    <property type="evidence" value="ECO:0007669"/>
    <property type="project" value="InterPro"/>
</dbReference>
<gene>
    <name evidence="9" type="ORF">DFR74_10616</name>
</gene>
<dbReference type="OrthoDB" id="7376058at2"/>
<comment type="cofactor">
    <cofactor evidence="7">
        <name>heme</name>
        <dbReference type="ChEBI" id="CHEBI:30413"/>
    </cofactor>
</comment>
<protein>
    <submittedName>
        <fullName evidence="9">Cytochrome P450</fullName>
    </submittedName>
</protein>
<evidence type="ECO:0000256" key="4">
    <source>
        <dbReference type="ARBA" id="ARBA00023002"/>
    </source>
</evidence>
<dbReference type="InterPro" id="IPR002401">
    <property type="entry name" value="Cyt_P450_E_grp-I"/>
</dbReference>
<organism evidence="9 10">
    <name type="scientific">Nocardia puris</name>
    <dbReference type="NCBI Taxonomy" id="208602"/>
    <lineage>
        <taxon>Bacteria</taxon>
        <taxon>Bacillati</taxon>
        <taxon>Actinomycetota</taxon>
        <taxon>Actinomycetes</taxon>
        <taxon>Mycobacteriales</taxon>
        <taxon>Nocardiaceae</taxon>
        <taxon>Nocardia</taxon>
    </lineage>
</organism>
<evidence type="ECO:0000313" key="10">
    <source>
        <dbReference type="Proteomes" id="UP000252586"/>
    </source>
</evidence>
<dbReference type="Gene3D" id="1.10.630.10">
    <property type="entry name" value="Cytochrome P450"/>
    <property type="match status" value="1"/>
</dbReference>
<dbReference type="PRINTS" id="PR00463">
    <property type="entry name" value="EP450I"/>
</dbReference>
<dbReference type="SUPFAM" id="SSF48264">
    <property type="entry name" value="Cytochrome P450"/>
    <property type="match status" value="1"/>
</dbReference>
<keyword evidence="10" id="KW-1185">Reference proteome</keyword>
<dbReference type="InterPro" id="IPR036396">
    <property type="entry name" value="Cyt_P450_sf"/>
</dbReference>